<evidence type="ECO:0000313" key="1">
    <source>
        <dbReference type="EMBL" id="RUO96004.1"/>
    </source>
</evidence>
<name>A0A432ZZW9_9FUNG</name>
<accession>A0A432ZZW9</accession>
<keyword evidence="2" id="KW-1185">Reference proteome</keyword>
<gene>
    <name evidence="1" type="ORF">BC936DRAFT_142817</name>
</gene>
<dbReference type="AlphaFoldDB" id="A0A432ZZW9"/>
<dbReference type="EMBL" id="RBNI01024105">
    <property type="protein sequence ID" value="RUO96004.1"/>
    <property type="molecule type" value="Genomic_DNA"/>
</dbReference>
<reference evidence="1 2" key="1">
    <citation type="journal article" date="2018" name="New Phytol.">
        <title>Phylogenomics of Endogonaceae and evolution of mycorrhizas within Mucoromycota.</title>
        <authorList>
            <person name="Chang Y."/>
            <person name="Desiro A."/>
            <person name="Na H."/>
            <person name="Sandor L."/>
            <person name="Lipzen A."/>
            <person name="Clum A."/>
            <person name="Barry K."/>
            <person name="Grigoriev I.V."/>
            <person name="Martin F.M."/>
            <person name="Stajich J.E."/>
            <person name="Smith M.E."/>
            <person name="Bonito G."/>
            <person name="Spatafora J.W."/>
        </authorList>
    </citation>
    <scope>NUCLEOTIDE SEQUENCE [LARGE SCALE GENOMIC DNA]</scope>
    <source>
        <strain evidence="1 2">GMNB39</strain>
    </source>
</reference>
<organism evidence="1 2">
    <name type="scientific">Jimgerdemannia flammicorona</name>
    <dbReference type="NCBI Taxonomy" id="994334"/>
    <lineage>
        <taxon>Eukaryota</taxon>
        <taxon>Fungi</taxon>
        <taxon>Fungi incertae sedis</taxon>
        <taxon>Mucoromycota</taxon>
        <taxon>Mucoromycotina</taxon>
        <taxon>Endogonomycetes</taxon>
        <taxon>Endogonales</taxon>
        <taxon>Endogonaceae</taxon>
        <taxon>Jimgerdemannia</taxon>
    </lineage>
</organism>
<sequence length="115" mass="13140">MLRDVDDRIIRDEKLFLNAGWTDLNTVAVPWRLGWGDDEKFDTLSAKNYSNIIAATRPQITAALGIGEDEYDEAGRIAIEELTSENEYRQHFTISILSFRTETSGKLMSFMDICM</sequence>
<protein>
    <submittedName>
        <fullName evidence="1">Uncharacterized protein</fullName>
    </submittedName>
</protein>
<dbReference type="Proteomes" id="UP000268093">
    <property type="component" value="Unassembled WGS sequence"/>
</dbReference>
<comment type="caution">
    <text evidence="1">The sequence shown here is derived from an EMBL/GenBank/DDBJ whole genome shotgun (WGS) entry which is preliminary data.</text>
</comment>
<proteinExistence type="predicted"/>
<evidence type="ECO:0000313" key="2">
    <source>
        <dbReference type="Proteomes" id="UP000268093"/>
    </source>
</evidence>